<gene>
    <name evidence="1" type="ORF">AF333_02745</name>
    <name evidence="2" type="ORF">SAMN04487909_104118</name>
</gene>
<dbReference type="Pfam" id="PF12784">
    <property type="entry name" value="PDDEXK_2"/>
    <property type="match status" value="1"/>
</dbReference>
<dbReference type="EMBL" id="LGUG01000004">
    <property type="protein sequence ID" value="KON94571.1"/>
    <property type="molecule type" value="Genomic_DNA"/>
</dbReference>
<evidence type="ECO:0000313" key="4">
    <source>
        <dbReference type="Proteomes" id="UP000182836"/>
    </source>
</evidence>
<dbReference type="NCBIfam" id="TIGR01784">
    <property type="entry name" value="T_den_put_tspse"/>
    <property type="match status" value="1"/>
</dbReference>
<dbReference type="Proteomes" id="UP000182836">
    <property type="component" value="Unassembled WGS sequence"/>
</dbReference>
<dbReference type="OrthoDB" id="1097360at2"/>
<dbReference type="AlphaFoldDB" id="A0A0D1XZB0"/>
<sequence>METRWMKLYVDFAFKKLFGSRGNERILIAFLNAMLKPSPDKRITGVTILDKEMGREHQEDRNAFLDIHAELDNGSKVNIEIQVTNEHNLTKRTLYYWSRTYMESFQKGEPFDKLPRTISIAIIDFILFKQEAMNRYHLAFDVTEREEGFLWDDTLEIHLIEMPKLVKLWRENRIGFGDDEVVEWLLLLEADEDEELRKELEGRAMDNPALQEAMEKWEDLSRDPNAIREYEARHKAMMDRLAAEAESKRKQQIKYEEGREEGERKRAREIAQKMIAKGIEEQIIAEVTGLSIAEIEQLKS</sequence>
<protein>
    <recommendedName>
        <fullName evidence="5">Transposase</fullName>
    </recommendedName>
</protein>
<dbReference type="InterPro" id="IPR010106">
    <property type="entry name" value="RpnA"/>
</dbReference>
<reference evidence="2 4" key="2">
    <citation type="submission" date="2016-10" db="EMBL/GenBank/DDBJ databases">
        <authorList>
            <person name="de Groot N.N."/>
        </authorList>
    </citation>
    <scope>NUCLEOTIDE SEQUENCE [LARGE SCALE GENOMIC DNA]</scope>
    <source>
        <strain evidence="2 4">DSM 2895</strain>
    </source>
</reference>
<evidence type="ECO:0000313" key="1">
    <source>
        <dbReference type="EMBL" id="KON94571.1"/>
    </source>
</evidence>
<accession>A0A0D1XZB0</accession>
<organism evidence="1 3">
    <name type="scientific">Aneurinibacillus migulanus</name>
    <name type="common">Bacillus migulanus</name>
    <dbReference type="NCBI Taxonomy" id="47500"/>
    <lineage>
        <taxon>Bacteria</taxon>
        <taxon>Bacillati</taxon>
        <taxon>Bacillota</taxon>
        <taxon>Bacilli</taxon>
        <taxon>Bacillales</taxon>
        <taxon>Paenibacillaceae</taxon>
        <taxon>Aneurinibacillus group</taxon>
        <taxon>Aneurinibacillus</taxon>
    </lineage>
</organism>
<name>A0A0D1XZB0_ANEMI</name>
<dbReference type="PANTHER" id="PTHR41317:SF1">
    <property type="entry name" value="PD-(D_E)XK NUCLEASE FAMILY TRANSPOSASE"/>
    <property type="match status" value="1"/>
</dbReference>
<keyword evidence="3" id="KW-1185">Reference proteome</keyword>
<dbReference type="PANTHER" id="PTHR41317">
    <property type="entry name" value="PD-(D_E)XK NUCLEASE FAMILY TRANSPOSASE"/>
    <property type="match status" value="1"/>
</dbReference>
<dbReference type="PATRIC" id="fig|47500.8.peg.2899"/>
<dbReference type="EMBL" id="FNED01000004">
    <property type="protein sequence ID" value="SDI46726.1"/>
    <property type="molecule type" value="Genomic_DNA"/>
</dbReference>
<dbReference type="STRING" id="47500.AF333_02745"/>
<dbReference type="Proteomes" id="UP000037269">
    <property type="component" value="Unassembled WGS sequence"/>
</dbReference>
<reference evidence="1 3" key="1">
    <citation type="submission" date="2015-07" db="EMBL/GenBank/DDBJ databases">
        <title>Fjat-14205 dsm 2895.</title>
        <authorList>
            <person name="Liu B."/>
            <person name="Wang J."/>
            <person name="Zhu Y."/>
            <person name="Liu G."/>
            <person name="Chen Q."/>
            <person name="Chen Z."/>
            <person name="Lan J."/>
            <person name="Che J."/>
            <person name="Ge C."/>
            <person name="Shi H."/>
            <person name="Pan Z."/>
            <person name="Liu X."/>
        </authorList>
    </citation>
    <scope>NUCLEOTIDE SEQUENCE [LARGE SCALE GENOMIC DNA]</scope>
    <source>
        <strain evidence="1 3">DSM 2895</strain>
    </source>
</reference>
<evidence type="ECO:0000313" key="2">
    <source>
        <dbReference type="EMBL" id="SDI46726.1"/>
    </source>
</evidence>
<evidence type="ECO:0000313" key="3">
    <source>
        <dbReference type="Proteomes" id="UP000037269"/>
    </source>
</evidence>
<dbReference type="GeneID" id="42304129"/>
<evidence type="ECO:0008006" key="5">
    <source>
        <dbReference type="Google" id="ProtNLM"/>
    </source>
</evidence>
<proteinExistence type="predicted"/>
<dbReference type="RefSeq" id="WP_043067617.1">
    <property type="nucleotide sequence ID" value="NZ_BJOA01000211.1"/>
</dbReference>